<protein>
    <submittedName>
        <fullName evidence="1">Uncharacterized protein</fullName>
    </submittedName>
</protein>
<proteinExistence type="predicted"/>
<evidence type="ECO:0000313" key="1">
    <source>
        <dbReference type="EMBL" id="JAH89374.1"/>
    </source>
</evidence>
<dbReference type="EMBL" id="GBXM01019203">
    <property type="protein sequence ID" value="JAH89374.1"/>
    <property type="molecule type" value="Transcribed_RNA"/>
</dbReference>
<organism evidence="1">
    <name type="scientific">Anguilla anguilla</name>
    <name type="common">European freshwater eel</name>
    <name type="synonym">Muraena anguilla</name>
    <dbReference type="NCBI Taxonomy" id="7936"/>
    <lineage>
        <taxon>Eukaryota</taxon>
        <taxon>Metazoa</taxon>
        <taxon>Chordata</taxon>
        <taxon>Craniata</taxon>
        <taxon>Vertebrata</taxon>
        <taxon>Euteleostomi</taxon>
        <taxon>Actinopterygii</taxon>
        <taxon>Neopterygii</taxon>
        <taxon>Teleostei</taxon>
        <taxon>Anguilliformes</taxon>
        <taxon>Anguillidae</taxon>
        <taxon>Anguilla</taxon>
    </lineage>
</organism>
<name>A0A0E9WG61_ANGAN</name>
<reference evidence="1" key="2">
    <citation type="journal article" date="2015" name="Fish Shellfish Immunol.">
        <title>Early steps in the European eel (Anguilla anguilla)-Vibrio vulnificus interaction in the gills: Role of the RtxA13 toxin.</title>
        <authorList>
            <person name="Callol A."/>
            <person name="Pajuelo D."/>
            <person name="Ebbesson L."/>
            <person name="Teles M."/>
            <person name="MacKenzie S."/>
            <person name="Amaro C."/>
        </authorList>
    </citation>
    <scope>NUCLEOTIDE SEQUENCE</scope>
</reference>
<dbReference type="AlphaFoldDB" id="A0A0E9WG61"/>
<reference evidence="1" key="1">
    <citation type="submission" date="2014-11" db="EMBL/GenBank/DDBJ databases">
        <authorList>
            <person name="Amaro Gonzalez C."/>
        </authorList>
    </citation>
    <scope>NUCLEOTIDE SEQUENCE</scope>
</reference>
<sequence>MKELLYMVYCTQQIAYTF</sequence>
<accession>A0A0E9WG61</accession>